<feature type="region of interest" description="Disordered" evidence="1">
    <location>
        <begin position="262"/>
        <end position="281"/>
    </location>
</feature>
<gene>
    <name evidence="2" type="ORF">K6T82_24005</name>
</gene>
<proteinExistence type="predicted"/>
<dbReference type="InterPro" id="IPR013783">
    <property type="entry name" value="Ig-like_fold"/>
</dbReference>
<name>A0A9X1KSW7_9FLAO</name>
<feature type="compositionally biased region" description="Polar residues" evidence="1">
    <location>
        <begin position="269"/>
        <end position="281"/>
    </location>
</feature>
<evidence type="ECO:0008006" key="4">
    <source>
        <dbReference type="Google" id="ProtNLM"/>
    </source>
</evidence>
<evidence type="ECO:0000313" key="3">
    <source>
        <dbReference type="Proteomes" id="UP001139366"/>
    </source>
</evidence>
<feature type="region of interest" description="Disordered" evidence="1">
    <location>
        <begin position="1"/>
        <end position="30"/>
    </location>
</feature>
<protein>
    <recommendedName>
        <fullName evidence="4">Ig-like domain-containing protein</fullName>
    </recommendedName>
</protein>
<accession>A0A9X1KSW7</accession>
<dbReference type="Proteomes" id="UP001139366">
    <property type="component" value="Unassembled WGS sequence"/>
</dbReference>
<evidence type="ECO:0000313" key="2">
    <source>
        <dbReference type="EMBL" id="MBZ4037839.1"/>
    </source>
</evidence>
<keyword evidence="3" id="KW-1185">Reference proteome</keyword>
<comment type="caution">
    <text evidence="2">The sequence shown here is derived from an EMBL/GenBank/DDBJ whole genome shotgun (WGS) entry which is preliminary data.</text>
</comment>
<sequence length="876" mass="87804">ISNGSCTSSSSEVTITRNQTPTVSNAGSNQTQCETATATLAGNAPTVGTGTWTLVSGAGTITTPSSNTSGVTALGYGANVFRWTISNGSCTSSSSEVTITRNQTPTASNAGSNQTQCETATATLAGNAPTVGTGTWTLVSGTGTITTPSSNTSGVTALGYGANVFRWTISNGSCTSSTSDVTITRNQTPTASNAGSNQTQCETATATLAGNTPTVGTGTWTLVSGTGTITTPSARNSGVTALGYGANVFRWTISNGSCTSSSSDVTITRNQTPTASNAGSNQTQCETATATLAGNAPTVGTGTWTLVSGAGTITTPSSNTSGVTALGYGANVFRWTISNGSCTSSSSEVTITRNQTPTASNAGSNQTQCETATATLAGNAPTVGTGTWTLVSGAGTITTPSSNTSGVTALGYGANVFRWTISNGSCTSSSSEVTITRNQTPTASNAGSNQTQCETATATLAGNAPTVGTGTWTLVSGTGTITTPSSNTSGVTALGYGANVFRWTISNGSCTSSSSDVTITRDKFAGTASNTTTTASICETSTKTLSATPVGGTWSVISGGGSILGSIYTPDDVTGDTNVTIRYTVPSNGSCNATQSDVTFIVYDKAAKPLLSLVSQPNCSTETGSFSITNYNSNFNYIINPSVGVVRSAGIISAPSGSYTIKASINNCESEETSFVVNSQICAVAETLTPNINGFAGGNTTMSLIAGDKLNGVQAVIGNSNGQVTIAEVTVPNGFSINPDGTVKVSANTVAGDYNIVYRICEYSNSSNCSEATSVVRVSPAVIDAVADALGTINGNTGGTTTISLINSDTLNAVQAVIGSNPGQVKIEGVNLPTGISIANDGKVVVAPNTPAGSYDIEYKICEITNPLNCDSAIST</sequence>
<dbReference type="AlphaFoldDB" id="A0A9X1KSW7"/>
<organism evidence="2 3">
    <name type="scientific">Flavobacterium potami</name>
    <dbReference type="NCBI Taxonomy" id="2872310"/>
    <lineage>
        <taxon>Bacteria</taxon>
        <taxon>Pseudomonadati</taxon>
        <taxon>Bacteroidota</taxon>
        <taxon>Flavobacteriia</taxon>
        <taxon>Flavobacteriales</taxon>
        <taxon>Flavobacteriaceae</taxon>
        <taxon>Flavobacterium</taxon>
    </lineage>
</organism>
<reference evidence="2 3" key="1">
    <citation type="journal article" date="2023" name="Antonie Van Leeuwenhoek">
        <title>Flavobacterium potami sp. nov., a multi-metal resistance genes harbouring bacterium isolated from shallow river silt.</title>
        <authorList>
            <person name="Li S."/>
            <person name="Mao S."/>
            <person name="Mu W."/>
            <person name="Guo B."/>
            <person name="Li C."/>
            <person name="Zhu Q."/>
            <person name="Hou X."/>
            <person name="Zhao Y."/>
            <person name="Wei S."/>
            <person name="Liu H."/>
            <person name="Liu A."/>
        </authorList>
    </citation>
    <scope>NUCLEOTIDE SEQUENCE [LARGE SCALE GENOMIC DNA]</scope>
    <source>
        <strain evidence="2 3">17A</strain>
    </source>
</reference>
<evidence type="ECO:0000256" key="1">
    <source>
        <dbReference type="SAM" id="MobiDB-lite"/>
    </source>
</evidence>
<dbReference type="EMBL" id="JAINUY010000014">
    <property type="protein sequence ID" value="MBZ4037839.1"/>
    <property type="molecule type" value="Genomic_DNA"/>
</dbReference>
<dbReference type="RefSeq" id="WP_223711565.1">
    <property type="nucleotide sequence ID" value="NZ_JAINUY010000014.1"/>
</dbReference>
<feature type="non-terminal residue" evidence="2">
    <location>
        <position position="1"/>
    </location>
</feature>
<dbReference type="Gene3D" id="2.60.40.10">
    <property type="entry name" value="Immunoglobulins"/>
    <property type="match status" value="5"/>
</dbReference>
<feature type="non-terminal residue" evidence="2">
    <location>
        <position position="876"/>
    </location>
</feature>